<dbReference type="PANTHER" id="PTHR34309">
    <property type="entry name" value="SLR1406 PROTEIN"/>
    <property type="match status" value="1"/>
</dbReference>
<name>A0A9P8HZG7_9PEZI</name>
<comment type="caution">
    <text evidence="1">The sequence shown here is derived from an EMBL/GenBank/DDBJ whole genome shotgun (WGS) entry which is preliminary data.</text>
</comment>
<dbReference type="EMBL" id="JAGHQL010000303">
    <property type="protein sequence ID" value="KAH0533958.1"/>
    <property type="molecule type" value="Genomic_DNA"/>
</dbReference>
<protein>
    <recommendedName>
        <fullName evidence="3">Heme-binding protein</fullName>
    </recommendedName>
</protein>
<accession>A0A9P8HZG7</accession>
<organism evidence="1 2">
    <name type="scientific">Glutinoglossum americanum</name>
    <dbReference type="NCBI Taxonomy" id="1670608"/>
    <lineage>
        <taxon>Eukaryota</taxon>
        <taxon>Fungi</taxon>
        <taxon>Dikarya</taxon>
        <taxon>Ascomycota</taxon>
        <taxon>Pezizomycotina</taxon>
        <taxon>Geoglossomycetes</taxon>
        <taxon>Geoglossales</taxon>
        <taxon>Geoglossaceae</taxon>
        <taxon>Glutinoglossum</taxon>
    </lineage>
</organism>
<reference evidence="1" key="1">
    <citation type="submission" date="2021-03" db="EMBL/GenBank/DDBJ databases">
        <title>Comparative genomics and phylogenomic investigation of the class Geoglossomycetes provide insights into ecological specialization and systematics.</title>
        <authorList>
            <person name="Melie T."/>
            <person name="Pirro S."/>
            <person name="Miller A.N."/>
            <person name="Quandt A."/>
        </authorList>
    </citation>
    <scope>NUCLEOTIDE SEQUENCE</scope>
    <source>
        <strain evidence="1">GBOQ0MN5Z8</strain>
    </source>
</reference>
<dbReference type="OrthoDB" id="2276076at2759"/>
<evidence type="ECO:0000313" key="2">
    <source>
        <dbReference type="Proteomes" id="UP000698800"/>
    </source>
</evidence>
<proteinExistence type="predicted"/>
<dbReference type="PANTHER" id="PTHR34309:SF1">
    <property type="entry name" value="PROTEIN GLCG"/>
    <property type="match status" value="1"/>
</dbReference>
<dbReference type="InterPro" id="IPR052517">
    <property type="entry name" value="GlcG_carb_metab_protein"/>
</dbReference>
<gene>
    <name evidence="1" type="ORF">FGG08_007426</name>
</gene>
<keyword evidence="2" id="KW-1185">Reference proteome</keyword>
<dbReference type="Proteomes" id="UP000698800">
    <property type="component" value="Unassembled WGS sequence"/>
</dbReference>
<dbReference type="Gene3D" id="3.30.450.150">
    <property type="entry name" value="Haem-degrading domain"/>
    <property type="match status" value="1"/>
</dbReference>
<dbReference type="SUPFAM" id="SSF143744">
    <property type="entry name" value="GlcG-like"/>
    <property type="match status" value="1"/>
</dbReference>
<dbReference type="AlphaFoldDB" id="A0A9P8HZG7"/>
<evidence type="ECO:0008006" key="3">
    <source>
        <dbReference type="Google" id="ProtNLM"/>
    </source>
</evidence>
<evidence type="ECO:0000313" key="1">
    <source>
        <dbReference type="EMBL" id="KAH0533958.1"/>
    </source>
</evidence>
<dbReference type="Pfam" id="PF03928">
    <property type="entry name" value="HbpS-like"/>
    <property type="match status" value="1"/>
</dbReference>
<sequence>MFVTFFAFSQKEAEKTVVKATAPVVAYGEPIALEAAKKIASAAEAFAIASQWTVAIAIVDTGGNLVLFEKMENTQIGSIEVAMGKAKTANNFKRPTKAFEDVLANGGVGLRVLAIPAVYPIEGGEPIVVNGKIIGAIGVSGMSATQDEEVVKAGLASLK</sequence>
<dbReference type="InterPro" id="IPR005624">
    <property type="entry name" value="PduO/GlcC-like"/>
</dbReference>
<dbReference type="InterPro" id="IPR038084">
    <property type="entry name" value="PduO/GlcC-like_sf"/>
</dbReference>